<dbReference type="Proteomes" id="UP000826300">
    <property type="component" value="Chromosome"/>
</dbReference>
<feature type="compositionally biased region" description="Low complexity" evidence="1">
    <location>
        <begin position="1"/>
        <end position="10"/>
    </location>
</feature>
<organism evidence="2 3">
    <name type="scientific">Neotabrizicola shimadae</name>
    <dbReference type="NCBI Taxonomy" id="2807096"/>
    <lineage>
        <taxon>Bacteria</taxon>
        <taxon>Pseudomonadati</taxon>
        <taxon>Pseudomonadota</taxon>
        <taxon>Alphaproteobacteria</taxon>
        <taxon>Rhodobacterales</taxon>
        <taxon>Paracoccaceae</taxon>
        <taxon>Neotabrizicola</taxon>
    </lineage>
</organism>
<reference evidence="2" key="1">
    <citation type="submission" date="2021-02" db="EMBL/GenBank/DDBJ databases">
        <title>Rhodobacter shimadae sp. nov., an aerobic anoxygenic phototrophic bacterium isolated from a hot spring.</title>
        <authorList>
            <person name="Muramatsu S."/>
            <person name="Haruta S."/>
            <person name="Hirose S."/>
            <person name="Hanada S."/>
        </authorList>
    </citation>
    <scope>NUCLEOTIDE SEQUENCE</scope>
    <source>
        <strain evidence="2">N10</strain>
    </source>
</reference>
<dbReference type="AlphaFoldDB" id="A0A8G1ECN8"/>
<name>A0A8G1ECN8_9RHOB</name>
<evidence type="ECO:0000313" key="3">
    <source>
        <dbReference type="Proteomes" id="UP000826300"/>
    </source>
</evidence>
<gene>
    <name evidence="2" type="ORF">JO391_03785</name>
</gene>
<dbReference type="EMBL" id="CP069370">
    <property type="protein sequence ID" value="QYZ70647.1"/>
    <property type="molecule type" value="Genomic_DNA"/>
</dbReference>
<sequence length="189" mass="20193">MTAGPAHAGPGHNGGPSMETGVSWRRHCWTQARERLLPTLPIEVVRLRVKRAAELGLDYKTYAGVRASTGHDIVAFLFSQNALRLAPPMPLPGDRAARLAAMTACGRIALAQAARPEAVLAAANGLLDAAHPAPALLGSFAEARTRLRDVLGRIPGDRVLLVGDHSLERDWVMAGRLAGWLPAERYFAG</sequence>
<evidence type="ECO:0000313" key="2">
    <source>
        <dbReference type="EMBL" id="QYZ70647.1"/>
    </source>
</evidence>
<keyword evidence="3" id="KW-1185">Reference proteome</keyword>
<accession>A0A8G1ECN8</accession>
<dbReference type="KEGG" id="nsm:JO391_03785"/>
<dbReference type="RefSeq" id="WP_220662864.1">
    <property type="nucleotide sequence ID" value="NZ_CP069370.1"/>
</dbReference>
<feature type="region of interest" description="Disordered" evidence="1">
    <location>
        <begin position="1"/>
        <end position="20"/>
    </location>
</feature>
<evidence type="ECO:0000256" key="1">
    <source>
        <dbReference type="SAM" id="MobiDB-lite"/>
    </source>
</evidence>
<protein>
    <submittedName>
        <fullName evidence="2">Uncharacterized protein</fullName>
    </submittedName>
</protein>
<proteinExistence type="predicted"/>